<dbReference type="InterPro" id="IPR003661">
    <property type="entry name" value="HisK_dim/P_dom"/>
</dbReference>
<evidence type="ECO:0000313" key="4">
    <source>
        <dbReference type="EMBL" id="KGE12853.1"/>
    </source>
</evidence>
<dbReference type="CDD" id="cd00082">
    <property type="entry name" value="HisKA"/>
    <property type="match status" value="1"/>
</dbReference>
<dbReference type="InterPro" id="IPR036097">
    <property type="entry name" value="HisK_dim/P_sf"/>
</dbReference>
<evidence type="ECO:0000256" key="1">
    <source>
        <dbReference type="ARBA" id="ARBA00000085"/>
    </source>
</evidence>
<comment type="caution">
    <text evidence="4">The sequence shown here is derived from an EMBL/GenBank/DDBJ whole genome shotgun (WGS) entry which is preliminary data.</text>
</comment>
<dbReference type="STRING" id="1229276.DI53_3290"/>
<dbReference type="AlphaFoldDB" id="A0A0B8T252"/>
<gene>
    <name evidence="4" type="ORF">DI53_3290</name>
</gene>
<feature type="domain" description="GAF" evidence="3">
    <location>
        <begin position="25"/>
        <end position="150"/>
    </location>
</feature>
<sequence>MPLREIRRLRALDRFLTIQFENEKEVRDLVRLAAEICEAKIASITILDTVSHHFRYNWGLEIDDAKWNDSFCNLTIGGYQPVIVPDVRVRPDLAEHPYVKGHPYIRFYAGVPLLTHDGHHVGSLCVLNDDCLTLSETQLSMLGILAKQIVQLFELEASIMLLKEQLKDVRLSQIQLKSFFNSRLVLHLLLDTEFRILSFNKIFNDLIVKNVGVVPKEGDDIRLYVQEHVEPDFVEHYSRAIRGERCVLQMDSMDEDVPLNWLVHFEPAFDPDDRVMGVSCNALDVTQKIEQEAQLTLQNEHLKKVAFYQSHDLRRPVSSILGIVEYLNEKLGDQVPEELEMLKLCTRELDEKIKKIVNITDLTKD</sequence>
<accession>A0A0B8T252</accession>
<dbReference type="PANTHER" id="PTHR43102">
    <property type="entry name" value="SLR1143 PROTEIN"/>
    <property type="match status" value="1"/>
</dbReference>
<dbReference type="PATRIC" id="fig|1229276.3.peg.3404"/>
<dbReference type="Gene3D" id="3.30.450.20">
    <property type="entry name" value="PAS domain"/>
    <property type="match status" value="1"/>
</dbReference>
<reference evidence="4 5" key="2">
    <citation type="journal article" date="2015" name="PLoS ONE">
        <title>Whole-Genome Optical Mapping and Finished Genome Sequence of Sphingobacterium deserti sp. nov., a New Species Isolated from the Western Desert of China.</title>
        <authorList>
            <person name="Teng C."/>
            <person name="Zhou Z."/>
            <person name="Molnar I."/>
            <person name="Li X."/>
            <person name="Tang R."/>
            <person name="Chen M."/>
            <person name="Wang L."/>
            <person name="Su S."/>
            <person name="Zhang W."/>
            <person name="Lin M."/>
        </authorList>
    </citation>
    <scope>NUCLEOTIDE SEQUENCE [LARGE SCALE GENOMIC DNA]</scope>
    <source>
        <strain evidence="5">ACCC05744</strain>
    </source>
</reference>
<proteinExistence type="predicted"/>
<keyword evidence="4" id="KW-0808">Transferase</keyword>
<dbReference type="eggNOG" id="COG5000">
    <property type="taxonomic scope" value="Bacteria"/>
</dbReference>
<dbReference type="PANTHER" id="PTHR43102:SF2">
    <property type="entry name" value="GAF DOMAIN-CONTAINING PROTEIN"/>
    <property type="match status" value="1"/>
</dbReference>
<dbReference type="EC" id="2.7.13.3" evidence="2"/>
<dbReference type="InterPro" id="IPR003018">
    <property type="entry name" value="GAF"/>
</dbReference>
<dbReference type="Gene3D" id="3.30.450.40">
    <property type="match status" value="1"/>
</dbReference>
<keyword evidence="4" id="KW-0418">Kinase</keyword>
<keyword evidence="5" id="KW-1185">Reference proteome</keyword>
<dbReference type="eggNOG" id="COG2203">
    <property type="taxonomic scope" value="Bacteria"/>
</dbReference>
<evidence type="ECO:0000259" key="3">
    <source>
        <dbReference type="Pfam" id="PF01590"/>
    </source>
</evidence>
<organism evidence="4 5">
    <name type="scientific">Sphingobacterium deserti</name>
    <dbReference type="NCBI Taxonomy" id="1229276"/>
    <lineage>
        <taxon>Bacteria</taxon>
        <taxon>Pseudomonadati</taxon>
        <taxon>Bacteroidota</taxon>
        <taxon>Sphingobacteriia</taxon>
        <taxon>Sphingobacteriales</taxon>
        <taxon>Sphingobacteriaceae</taxon>
        <taxon>Sphingobacterium</taxon>
    </lineage>
</organism>
<name>A0A0B8T252_9SPHI</name>
<dbReference type="SUPFAM" id="SSF55781">
    <property type="entry name" value="GAF domain-like"/>
    <property type="match status" value="1"/>
</dbReference>
<dbReference type="RefSeq" id="WP_037502095.1">
    <property type="nucleotide sequence ID" value="NZ_JJMU01000062.1"/>
</dbReference>
<evidence type="ECO:0000256" key="2">
    <source>
        <dbReference type="ARBA" id="ARBA00012438"/>
    </source>
</evidence>
<dbReference type="Pfam" id="PF01590">
    <property type="entry name" value="GAF"/>
    <property type="match status" value="1"/>
</dbReference>
<dbReference type="EMBL" id="JJMU01000062">
    <property type="protein sequence ID" value="KGE12853.1"/>
    <property type="molecule type" value="Genomic_DNA"/>
</dbReference>
<comment type="catalytic activity">
    <reaction evidence="1">
        <text>ATP + protein L-histidine = ADP + protein N-phospho-L-histidine.</text>
        <dbReference type="EC" id="2.7.13.3"/>
    </reaction>
</comment>
<reference evidence="5" key="1">
    <citation type="submission" date="2014-04" db="EMBL/GenBank/DDBJ databases">
        <title>Whole-Genome optical mapping and complete genome sequence of Sphingobacterium deserti sp. nov., a new spaces isolated from desert in the west of China.</title>
        <authorList>
            <person name="Teng C."/>
            <person name="Zhou Z."/>
            <person name="Li X."/>
            <person name="Chen M."/>
            <person name="Lin M."/>
            <person name="Wang L."/>
            <person name="Su S."/>
            <person name="Zhang C."/>
            <person name="Zhang W."/>
        </authorList>
    </citation>
    <scope>NUCLEOTIDE SEQUENCE [LARGE SCALE GENOMIC DNA]</scope>
    <source>
        <strain evidence="5">ACCC05744</strain>
    </source>
</reference>
<protein>
    <recommendedName>
        <fullName evidence="2">histidine kinase</fullName>
        <ecNumber evidence="2">2.7.13.3</ecNumber>
    </recommendedName>
</protein>
<dbReference type="GO" id="GO:0000155">
    <property type="term" value="F:phosphorelay sensor kinase activity"/>
    <property type="evidence" value="ECO:0007669"/>
    <property type="project" value="InterPro"/>
</dbReference>
<dbReference type="SUPFAM" id="SSF47384">
    <property type="entry name" value="Homodimeric domain of signal transducing histidine kinase"/>
    <property type="match status" value="1"/>
</dbReference>
<dbReference type="Proteomes" id="UP000031802">
    <property type="component" value="Unassembled WGS sequence"/>
</dbReference>
<dbReference type="OrthoDB" id="741455at2"/>
<dbReference type="InterPro" id="IPR029016">
    <property type="entry name" value="GAF-like_dom_sf"/>
</dbReference>
<evidence type="ECO:0000313" key="5">
    <source>
        <dbReference type="Proteomes" id="UP000031802"/>
    </source>
</evidence>